<name>A0A7Y7BAV2_STRMO</name>
<gene>
    <name evidence="2" type="ORF">HG542_31595</name>
</gene>
<dbReference type="Proteomes" id="UP000587462">
    <property type="component" value="Unassembled WGS sequence"/>
</dbReference>
<evidence type="ECO:0000313" key="2">
    <source>
        <dbReference type="EMBL" id="NVK82159.1"/>
    </source>
</evidence>
<protein>
    <submittedName>
        <fullName evidence="2">SseB family protein</fullName>
    </submittedName>
</protein>
<evidence type="ECO:0000313" key="3">
    <source>
        <dbReference type="Proteomes" id="UP000587462"/>
    </source>
</evidence>
<evidence type="ECO:0000256" key="1">
    <source>
        <dbReference type="SAM" id="MobiDB-lite"/>
    </source>
</evidence>
<dbReference type="AlphaFoldDB" id="A0A7Y7BAV2"/>
<proteinExistence type="predicted"/>
<keyword evidence="3" id="KW-1185">Reference proteome</keyword>
<comment type="caution">
    <text evidence="2">The sequence shown here is derived from an EMBL/GenBank/DDBJ whole genome shotgun (WGS) entry which is preliminary data.</text>
</comment>
<accession>A0A7Y7BAV2</accession>
<dbReference type="InterPro" id="IPR049975">
    <property type="entry name" value="SAV_915-like_dom"/>
</dbReference>
<dbReference type="NCBIfam" id="NF042914">
    <property type="entry name" value="SAV915_dom"/>
    <property type="match status" value="1"/>
</dbReference>
<reference evidence="2 3" key="1">
    <citation type="submission" date="2020-04" db="EMBL/GenBank/DDBJ databases">
        <title>Draft Genome Sequence of Streptomyces morookaense DSM 40503, an 8-azaguanine-producing strain.</title>
        <authorList>
            <person name="Qi J."/>
            <person name="Gao J.-M."/>
        </authorList>
    </citation>
    <scope>NUCLEOTIDE SEQUENCE [LARGE SCALE GENOMIC DNA]</scope>
    <source>
        <strain evidence="2 3">DSM 40503</strain>
    </source>
</reference>
<dbReference type="RefSeq" id="WP_171087572.1">
    <property type="nucleotide sequence ID" value="NZ_BNBU01000010.1"/>
</dbReference>
<organism evidence="2 3">
    <name type="scientific">Streptomyces morookaense</name>
    <name type="common">Streptoverticillium morookaense</name>
    <dbReference type="NCBI Taxonomy" id="1970"/>
    <lineage>
        <taxon>Bacteria</taxon>
        <taxon>Bacillati</taxon>
        <taxon>Actinomycetota</taxon>
        <taxon>Actinomycetes</taxon>
        <taxon>Kitasatosporales</taxon>
        <taxon>Streptomycetaceae</taxon>
        <taxon>Streptomyces</taxon>
    </lineage>
</organism>
<feature type="region of interest" description="Disordered" evidence="1">
    <location>
        <begin position="1"/>
        <end position="24"/>
    </location>
</feature>
<dbReference type="EMBL" id="JABBXF010000108">
    <property type="protein sequence ID" value="NVK82159.1"/>
    <property type="molecule type" value="Genomic_DNA"/>
</dbReference>
<sequence length="91" mass="9498">MSAEPLDDNRVVLAPARPGPEGPGAQVLFETRRTAQGYICGLVFTSAERLVSCLGPDQPWVALPVGALRELLGEAGITVIAVDPTTREAAA</sequence>